<evidence type="ECO:0008006" key="4">
    <source>
        <dbReference type="Google" id="ProtNLM"/>
    </source>
</evidence>
<dbReference type="Proteomes" id="UP001157138">
    <property type="component" value="Unassembled WGS sequence"/>
</dbReference>
<name>A0ABQ6F4M1_9VIBR</name>
<sequence>MKRLFSVVMTLFVSLPVWAHSPELTQLLDELNAQYNQTYTKGARERDKADVTKLPYFVMHVNEQDTPEKLKLESYLTGLHNGLYDSINMQKQLNVTSWFCMRDTMIMNPKRHPDFLKDLIWSTLEKVANQQQIDIKSENYIGAFGLSINSVVKYGLQTEYPCFKPIPKQVQLNGWKY</sequence>
<proteinExistence type="predicted"/>
<evidence type="ECO:0000256" key="1">
    <source>
        <dbReference type="SAM" id="SignalP"/>
    </source>
</evidence>
<comment type="caution">
    <text evidence="2">The sequence shown here is derived from an EMBL/GenBank/DDBJ whole genome shotgun (WGS) entry which is preliminary data.</text>
</comment>
<feature type="signal peptide" evidence="1">
    <location>
        <begin position="1"/>
        <end position="19"/>
    </location>
</feature>
<reference evidence="3" key="1">
    <citation type="journal article" date="2019" name="Int. J. Syst. Evol. Microbiol.">
        <title>The Global Catalogue of Microorganisms (GCM) 10K type strain sequencing project: providing services to taxonomists for standard genome sequencing and annotation.</title>
        <authorList>
            <consortium name="The Broad Institute Genomics Platform"/>
            <consortium name="The Broad Institute Genome Sequencing Center for Infectious Disease"/>
            <person name="Wu L."/>
            <person name="Ma J."/>
        </authorList>
    </citation>
    <scope>NUCLEOTIDE SEQUENCE [LARGE SCALE GENOMIC DNA]</scope>
    <source>
        <strain evidence="3">NBRC 108723</strain>
    </source>
</reference>
<evidence type="ECO:0000313" key="3">
    <source>
        <dbReference type="Proteomes" id="UP001157138"/>
    </source>
</evidence>
<dbReference type="EMBL" id="BSPW01000123">
    <property type="protein sequence ID" value="GLT20485.1"/>
    <property type="molecule type" value="Genomic_DNA"/>
</dbReference>
<keyword evidence="3" id="KW-1185">Reference proteome</keyword>
<feature type="chain" id="PRO_5046189396" description="DUF2927 domain-containing protein" evidence="1">
    <location>
        <begin position="20"/>
        <end position="177"/>
    </location>
</feature>
<dbReference type="RefSeq" id="WP_284194312.1">
    <property type="nucleotide sequence ID" value="NZ_BSPW01000123.1"/>
</dbReference>
<gene>
    <name evidence="2" type="ORF">GCM10007938_42700</name>
</gene>
<organism evidence="2 3">
    <name type="scientific">Vibrio zhanjiangensis</name>
    <dbReference type="NCBI Taxonomy" id="1046128"/>
    <lineage>
        <taxon>Bacteria</taxon>
        <taxon>Pseudomonadati</taxon>
        <taxon>Pseudomonadota</taxon>
        <taxon>Gammaproteobacteria</taxon>
        <taxon>Vibrionales</taxon>
        <taxon>Vibrionaceae</taxon>
        <taxon>Vibrio</taxon>
    </lineage>
</organism>
<evidence type="ECO:0000313" key="2">
    <source>
        <dbReference type="EMBL" id="GLT20485.1"/>
    </source>
</evidence>
<protein>
    <recommendedName>
        <fullName evidence="4">DUF2927 domain-containing protein</fullName>
    </recommendedName>
</protein>
<accession>A0ABQ6F4M1</accession>
<keyword evidence="1" id="KW-0732">Signal</keyword>